<feature type="compositionally biased region" description="Low complexity" evidence="1">
    <location>
        <begin position="50"/>
        <end position="65"/>
    </location>
</feature>
<keyword evidence="3" id="KW-1185">Reference proteome</keyword>
<accession>A0A1X2GGW4</accession>
<feature type="compositionally biased region" description="Low complexity" evidence="1">
    <location>
        <begin position="111"/>
        <end position="131"/>
    </location>
</feature>
<evidence type="ECO:0000256" key="1">
    <source>
        <dbReference type="SAM" id="MobiDB-lite"/>
    </source>
</evidence>
<proteinExistence type="predicted"/>
<dbReference type="STRING" id="101127.A0A1X2GGW4"/>
<protein>
    <submittedName>
        <fullName evidence="2">Uncharacterized protein</fullName>
    </submittedName>
</protein>
<name>A0A1X2GGW4_9FUNG</name>
<feature type="region of interest" description="Disordered" evidence="1">
    <location>
        <begin position="423"/>
        <end position="447"/>
    </location>
</feature>
<feature type="compositionally biased region" description="Polar residues" evidence="1">
    <location>
        <begin position="157"/>
        <end position="175"/>
    </location>
</feature>
<feature type="compositionally biased region" description="Polar residues" evidence="1">
    <location>
        <begin position="423"/>
        <end position="435"/>
    </location>
</feature>
<feature type="region of interest" description="Disordered" evidence="1">
    <location>
        <begin position="50"/>
        <end position="178"/>
    </location>
</feature>
<dbReference type="EMBL" id="MCGT01000015">
    <property type="protein sequence ID" value="ORX53530.1"/>
    <property type="molecule type" value="Genomic_DNA"/>
</dbReference>
<dbReference type="Proteomes" id="UP000242146">
    <property type="component" value="Unassembled WGS sequence"/>
</dbReference>
<feature type="compositionally biased region" description="Polar residues" evidence="1">
    <location>
        <begin position="378"/>
        <end position="387"/>
    </location>
</feature>
<feature type="region of interest" description="Disordered" evidence="1">
    <location>
        <begin position="219"/>
        <end position="238"/>
    </location>
</feature>
<sequence>MRHLFGKEHKEQKSLKLVKKLQLEEDRIYQQELTKRVQQEEDDAAFARQLQAELENEQNNNTTTTPSPIVTSLPIVSTHPLSTPSPVTPPVHHRPASFPSSEASPPPLPAKPSAYVSASGSSPSSHSTLTSERQPTREVPPPPYQTTPRLPPRERTVSQVSQTSMSNISPPTTNGPARHSVHSGYNPGLNTAMTPGLGNALASPAPFQVNTPHMYSSTPIPHSQPTPQMHPTPVQQRPRREPAMLIIPPPKEINPPMSPVHHAQAQSLPTSMPMPGQMHNIHPPVIATSASVSAHPPSMPAFIPPAPFTSLATPPTLLAVAQHPPHPPHPPHQLQQQYHSAPTSSIVQPSLLASSYNPKKTNANPIQKPDTKLEKPNSHSNSASPATSAVRPLHRAPTKYIATDKDEEEVDDDDDLISFTMTRSDGHMMTNSATNAKDDKARKRPSVQQYSLLSLDSDDSGVDDDDTDDLAIDPFDINPTDNVIIHQHNGTATTTALSRRSSKLSLHQPGLDDDNESVSTGDPFADSHAIHGAEKIEPRAQAIAKRQSTGGLADLANKSAFQMSQNVSTLAKVHDPLLRLAGASASSVTLPARPSSTQPWSFTQRPESAIPRSASAFQHTTNHAASPATCPSTDDLVSLDDNVHPIQPTNVVRAGAPPNFHSMISQVTAEVPANEFGYYRYATDQPGGEKEEITDDIIKDLPVLPELPKTDPDHRHITVPSVIEDQRVWIRVHPTDTGKSLAARIQIVASYKTRKVTKITTDKGRVVPLDDSALFPDWADVMRMTDGTAWKIEWVPVDNSLWEGPKDLLRFLKTRLRGSS</sequence>
<comment type="caution">
    <text evidence="2">The sequence shown here is derived from an EMBL/GenBank/DDBJ whole genome shotgun (WGS) entry which is preliminary data.</text>
</comment>
<gene>
    <name evidence="2" type="ORF">DM01DRAFT_1383558</name>
</gene>
<dbReference type="OrthoDB" id="2285740at2759"/>
<feature type="region of interest" description="Disordered" evidence="1">
    <location>
        <begin position="499"/>
        <end position="519"/>
    </location>
</feature>
<evidence type="ECO:0000313" key="3">
    <source>
        <dbReference type="Proteomes" id="UP000242146"/>
    </source>
</evidence>
<feature type="compositionally biased region" description="Polar residues" evidence="1">
    <location>
        <begin position="340"/>
        <end position="365"/>
    </location>
</feature>
<feature type="region of interest" description="Disordered" evidence="1">
    <location>
        <begin position="319"/>
        <end position="411"/>
    </location>
</feature>
<dbReference type="AlphaFoldDB" id="A0A1X2GGW4"/>
<reference evidence="2 3" key="1">
    <citation type="submission" date="2016-07" db="EMBL/GenBank/DDBJ databases">
        <title>Pervasive Adenine N6-methylation of Active Genes in Fungi.</title>
        <authorList>
            <consortium name="DOE Joint Genome Institute"/>
            <person name="Mondo S.J."/>
            <person name="Dannebaum R.O."/>
            <person name="Kuo R.C."/>
            <person name="Labutti K."/>
            <person name="Haridas S."/>
            <person name="Kuo A."/>
            <person name="Salamov A."/>
            <person name="Ahrendt S.R."/>
            <person name="Lipzen A."/>
            <person name="Sullivan W."/>
            <person name="Andreopoulos W.B."/>
            <person name="Clum A."/>
            <person name="Lindquist E."/>
            <person name="Daum C."/>
            <person name="Ramamoorthy G.K."/>
            <person name="Gryganskyi A."/>
            <person name="Culley D."/>
            <person name="Magnuson J.K."/>
            <person name="James T.Y."/>
            <person name="O'Malley M.A."/>
            <person name="Stajich J.E."/>
            <person name="Spatafora J.W."/>
            <person name="Visel A."/>
            <person name="Grigoriev I.V."/>
        </authorList>
    </citation>
    <scope>NUCLEOTIDE SEQUENCE [LARGE SCALE GENOMIC DNA]</scope>
    <source>
        <strain evidence="2 3">NRRL 3301</strain>
    </source>
</reference>
<organism evidence="2 3">
    <name type="scientific">Hesseltinella vesiculosa</name>
    <dbReference type="NCBI Taxonomy" id="101127"/>
    <lineage>
        <taxon>Eukaryota</taxon>
        <taxon>Fungi</taxon>
        <taxon>Fungi incertae sedis</taxon>
        <taxon>Mucoromycota</taxon>
        <taxon>Mucoromycotina</taxon>
        <taxon>Mucoromycetes</taxon>
        <taxon>Mucorales</taxon>
        <taxon>Cunninghamellaceae</taxon>
        <taxon>Hesseltinella</taxon>
    </lineage>
</organism>
<evidence type="ECO:0000313" key="2">
    <source>
        <dbReference type="EMBL" id="ORX53530.1"/>
    </source>
</evidence>
<dbReference type="CDD" id="cd22249">
    <property type="entry name" value="UDM1_RNF168_RNF169-like"/>
    <property type="match status" value="1"/>
</dbReference>
<feature type="compositionally biased region" description="Low complexity" evidence="1">
    <location>
        <begin position="76"/>
        <end position="85"/>
    </location>
</feature>